<feature type="compositionally biased region" description="Polar residues" evidence="1">
    <location>
        <begin position="46"/>
        <end position="58"/>
    </location>
</feature>
<feature type="chain" id="PRO_5025333853" evidence="2">
    <location>
        <begin position="18"/>
        <end position="99"/>
    </location>
</feature>
<accession>A0A6A5XTB7</accession>
<feature type="signal peptide" evidence="2">
    <location>
        <begin position="1"/>
        <end position="17"/>
    </location>
</feature>
<proteinExistence type="predicted"/>
<dbReference type="EMBL" id="ML978069">
    <property type="protein sequence ID" value="KAF2015961.1"/>
    <property type="molecule type" value="Genomic_DNA"/>
</dbReference>
<evidence type="ECO:0000313" key="4">
    <source>
        <dbReference type="Proteomes" id="UP000799778"/>
    </source>
</evidence>
<evidence type="ECO:0000256" key="1">
    <source>
        <dbReference type="SAM" id="MobiDB-lite"/>
    </source>
</evidence>
<organism evidence="3 4">
    <name type="scientific">Aaosphaeria arxii CBS 175.79</name>
    <dbReference type="NCBI Taxonomy" id="1450172"/>
    <lineage>
        <taxon>Eukaryota</taxon>
        <taxon>Fungi</taxon>
        <taxon>Dikarya</taxon>
        <taxon>Ascomycota</taxon>
        <taxon>Pezizomycotina</taxon>
        <taxon>Dothideomycetes</taxon>
        <taxon>Pleosporomycetidae</taxon>
        <taxon>Pleosporales</taxon>
        <taxon>Pleosporales incertae sedis</taxon>
        <taxon>Aaosphaeria</taxon>
    </lineage>
</organism>
<reference evidence="3" key="1">
    <citation type="journal article" date="2020" name="Stud. Mycol.">
        <title>101 Dothideomycetes genomes: a test case for predicting lifestyles and emergence of pathogens.</title>
        <authorList>
            <person name="Haridas S."/>
            <person name="Albert R."/>
            <person name="Binder M."/>
            <person name="Bloem J."/>
            <person name="Labutti K."/>
            <person name="Salamov A."/>
            <person name="Andreopoulos B."/>
            <person name="Baker S."/>
            <person name="Barry K."/>
            <person name="Bills G."/>
            <person name="Bluhm B."/>
            <person name="Cannon C."/>
            <person name="Castanera R."/>
            <person name="Culley D."/>
            <person name="Daum C."/>
            <person name="Ezra D."/>
            <person name="Gonzalez J."/>
            <person name="Henrissat B."/>
            <person name="Kuo A."/>
            <person name="Liang C."/>
            <person name="Lipzen A."/>
            <person name="Lutzoni F."/>
            <person name="Magnuson J."/>
            <person name="Mondo S."/>
            <person name="Nolan M."/>
            <person name="Ohm R."/>
            <person name="Pangilinan J."/>
            <person name="Park H.-J."/>
            <person name="Ramirez L."/>
            <person name="Alfaro M."/>
            <person name="Sun H."/>
            <person name="Tritt A."/>
            <person name="Yoshinaga Y."/>
            <person name="Zwiers L.-H."/>
            <person name="Turgeon B."/>
            <person name="Goodwin S."/>
            <person name="Spatafora J."/>
            <person name="Crous P."/>
            <person name="Grigoriev I."/>
        </authorList>
    </citation>
    <scope>NUCLEOTIDE SEQUENCE</scope>
    <source>
        <strain evidence="3">CBS 175.79</strain>
    </source>
</reference>
<keyword evidence="2" id="KW-0732">Signal</keyword>
<sequence length="99" mass="9680">MQFSIATLAALAATATATYVPSYNTTSSSTAVVVPPYPITTSAYYPTGTGSPSTTVRPTGTGAAPSGTSSIIPFPGAASEIKAGSAFAMIVAGGVALFI</sequence>
<evidence type="ECO:0000256" key="2">
    <source>
        <dbReference type="SAM" id="SignalP"/>
    </source>
</evidence>
<evidence type="ECO:0000313" key="3">
    <source>
        <dbReference type="EMBL" id="KAF2015961.1"/>
    </source>
</evidence>
<feature type="region of interest" description="Disordered" evidence="1">
    <location>
        <begin position="46"/>
        <end position="67"/>
    </location>
</feature>
<dbReference type="GeneID" id="54289367"/>
<gene>
    <name evidence="3" type="ORF">BU24DRAFT_462177</name>
</gene>
<protein>
    <submittedName>
        <fullName evidence="3">Uncharacterized protein</fullName>
    </submittedName>
</protein>
<dbReference type="RefSeq" id="XP_033384300.1">
    <property type="nucleotide sequence ID" value="XM_033531970.1"/>
</dbReference>
<dbReference type="Proteomes" id="UP000799778">
    <property type="component" value="Unassembled WGS sequence"/>
</dbReference>
<keyword evidence="4" id="KW-1185">Reference proteome</keyword>
<dbReference type="OrthoDB" id="3794310at2759"/>
<dbReference type="AlphaFoldDB" id="A0A6A5XTB7"/>
<name>A0A6A5XTB7_9PLEO</name>